<dbReference type="EMBL" id="SEOQ01000059">
    <property type="protein sequence ID" value="TFY71255.1"/>
    <property type="molecule type" value="Genomic_DNA"/>
</dbReference>
<evidence type="ECO:0000313" key="3">
    <source>
        <dbReference type="Proteomes" id="UP000298327"/>
    </source>
</evidence>
<keyword evidence="3" id="KW-1185">Reference proteome</keyword>
<name>A0A4Y9Z904_9AGAM</name>
<organism evidence="2 3">
    <name type="scientific">Dentipellis fragilis</name>
    <dbReference type="NCBI Taxonomy" id="205917"/>
    <lineage>
        <taxon>Eukaryota</taxon>
        <taxon>Fungi</taxon>
        <taxon>Dikarya</taxon>
        <taxon>Basidiomycota</taxon>
        <taxon>Agaricomycotina</taxon>
        <taxon>Agaricomycetes</taxon>
        <taxon>Russulales</taxon>
        <taxon>Hericiaceae</taxon>
        <taxon>Dentipellis</taxon>
    </lineage>
</organism>
<keyword evidence="1" id="KW-0732">Signal</keyword>
<accession>A0A4Y9Z904</accession>
<dbReference type="AlphaFoldDB" id="A0A4Y9Z904"/>
<gene>
    <name evidence="2" type="ORF">EVG20_g1756</name>
</gene>
<evidence type="ECO:0000256" key="1">
    <source>
        <dbReference type="SAM" id="SignalP"/>
    </source>
</evidence>
<sequence>MHEPRPSRNSYLIIRLIVLPIYCAHVGSGSTAQQLRAQPVSSELSPRPYILSLCPSIPPRLISKLCRKPEPLAVNSHAHEPATRIANDSSTGI</sequence>
<dbReference type="Proteomes" id="UP000298327">
    <property type="component" value="Unassembled WGS sequence"/>
</dbReference>
<reference evidence="2 3" key="1">
    <citation type="submission" date="2019-02" db="EMBL/GenBank/DDBJ databases">
        <title>Genome sequencing of the rare red list fungi Dentipellis fragilis.</title>
        <authorList>
            <person name="Buettner E."/>
            <person name="Kellner H."/>
        </authorList>
    </citation>
    <scope>NUCLEOTIDE SEQUENCE [LARGE SCALE GENOMIC DNA]</scope>
    <source>
        <strain evidence="2 3">DSM 105465</strain>
    </source>
</reference>
<feature type="chain" id="PRO_5021232096" description="Secreted protein" evidence="1">
    <location>
        <begin position="29"/>
        <end position="93"/>
    </location>
</feature>
<comment type="caution">
    <text evidence="2">The sequence shown here is derived from an EMBL/GenBank/DDBJ whole genome shotgun (WGS) entry which is preliminary data.</text>
</comment>
<feature type="signal peptide" evidence="1">
    <location>
        <begin position="1"/>
        <end position="28"/>
    </location>
</feature>
<proteinExistence type="predicted"/>
<protein>
    <recommendedName>
        <fullName evidence="4">Secreted protein</fullName>
    </recommendedName>
</protein>
<evidence type="ECO:0008006" key="4">
    <source>
        <dbReference type="Google" id="ProtNLM"/>
    </source>
</evidence>
<evidence type="ECO:0000313" key="2">
    <source>
        <dbReference type="EMBL" id="TFY71255.1"/>
    </source>
</evidence>